<evidence type="ECO:0000313" key="7">
    <source>
        <dbReference type="Proteomes" id="UP000198535"/>
    </source>
</evidence>
<dbReference type="AlphaFoldDB" id="A0A1I4QY60"/>
<dbReference type="SUPFAM" id="SSF54631">
    <property type="entry name" value="CBS-domain pair"/>
    <property type="match status" value="2"/>
</dbReference>
<accession>A0A1I4QY60</accession>
<reference evidence="7" key="1">
    <citation type="submission" date="2016-10" db="EMBL/GenBank/DDBJ databases">
        <authorList>
            <person name="Varghese N."/>
            <person name="Submissions S."/>
        </authorList>
    </citation>
    <scope>NUCLEOTIDE SEQUENCE [LARGE SCALE GENOMIC DNA]</scope>
    <source>
        <strain evidence="7">Mob M</strain>
    </source>
</reference>
<feature type="domain" description="CBS" evidence="5">
    <location>
        <begin position="230"/>
        <end position="284"/>
    </location>
</feature>
<dbReference type="STRING" id="487685.SAMN04488696_1262"/>
<dbReference type="GO" id="GO:0009086">
    <property type="term" value="P:methionine biosynthetic process"/>
    <property type="evidence" value="ECO:0007669"/>
    <property type="project" value="UniProtKB-KW"/>
</dbReference>
<keyword evidence="7" id="KW-1185">Reference proteome</keyword>
<dbReference type="PANTHER" id="PTHR43080:SF29">
    <property type="entry name" value="OS02G0818000 PROTEIN"/>
    <property type="match status" value="1"/>
</dbReference>
<evidence type="ECO:0000259" key="5">
    <source>
        <dbReference type="PROSITE" id="PS51371"/>
    </source>
</evidence>
<keyword evidence="3" id="KW-0486">Methionine biosynthesis</keyword>
<dbReference type="Pfam" id="PF00571">
    <property type="entry name" value="CBS"/>
    <property type="match status" value="4"/>
</dbReference>
<dbReference type="Gene3D" id="3.10.580.10">
    <property type="entry name" value="CBS-domain"/>
    <property type="match status" value="2"/>
</dbReference>
<evidence type="ECO:0000256" key="3">
    <source>
        <dbReference type="ARBA" id="ARBA00023167"/>
    </source>
</evidence>
<evidence type="ECO:0000313" key="6">
    <source>
        <dbReference type="EMBL" id="SFM44978.1"/>
    </source>
</evidence>
<feature type="domain" description="CBS" evidence="5">
    <location>
        <begin position="11"/>
        <end position="67"/>
    </location>
</feature>
<name>A0A1I4QY60_9EURY</name>
<dbReference type="SMART" id="SM00116">
    <property type="entry name" value="CBS"/>
    <property type="match status" value="4"/>
</dbReference>
<dbReference type="InterPro" id="IPR051257">
    <property type="entry name" value="Diverse_CBS-Domain"/>
</dbReference>
<dbReference type="InterPro" id="IPR000644">
    <property type="entry name" value="CBS_dom"/>
</dbReference>
<gene>
    <name evidence="6" type="ORF">SAMN04488696_1262</name>
</gene>
<dbReference type="Proteomes" id="UP000198535">
    <property type="component" value="Unassembled WGS sequence"/>
</dbReference>
<dbReference type="PANTHER" id="PTHR43080">
    <property type="entry name" value="CBS DOMAIN-CONTAINING PROTEIN CBSX3, MITOCHONDRIAL"/>
    <property type="match status" value="1"/>
</dbReference>
<dbReference type="EMBL" id="FOUJ01000002">
    <property type="protein sequence ID" value="SFM44978.1"/>
    <property type="molecule type" value="Genomic_DNA"/>
</dbReference>
<dbReference type="RefSeq" id="WP_091934858.1">
    <property type="nucleotide sequence ID" value="NZ_FOUJ01000002.1"/>
</dbReference>
<evidence type="ECO:0000256" key="2">
    <source>
        <dbReference type="ARBA" id="ARBA00023122"/>
    </source>
</evidence>
<proteinExistence type="predicted"/>
<dbReference type="PROSITE" id="PS51371">
    <property type="entry name" value="CBS"/>
    <property type="match status" value="4"/>
</dbReference>
<evidence type="ECO:0000256" key="1">
    <source>
        <dbReference type="ARBA" id="ARBA00022605"/>
    </source>
</evidence>
<dbReference type="InterPro" id="IPR046342">
    <property type="entry name" value="CBS_dom_sf"/>
</dbReference>
<dbReference type="CDD" id="cd04614">
    <property type="entry name" value="CBS_pair_arch2_repeat2"/>
    <property type="match status" value="1"/>
</dbReference>
<evidence type="ECO:0000256" key="4">
    <source>
        <dbReference type="PROSITE-ProRule" id="PRU00703"/>
    </source>
</evidence>
<keyword evidence="2 4" id="KW-0129">CBS domain</keyword>
<feature type="domain" description="CBS" evidence="5">
    <location>
        <begin position="69"/>
        <end position="126"/>
    </location>
</feature>
<sequence>MPKNIKVSDIMRKEVAFATLPGSRDEVHTLLKEKKVSGVPVLKDGKVVGVVSRANLLNNPEEEQLALLMTRDPLTIDPDVDMTVAAKTLLEHNIRRLPVVKDDKLMGIISVADIVAAIAEMEITDHVGQYLNPTVVPIWTETPLNVAARVMELARSKAAPVIDSNLEVVGIITDRDVISASVIEDSVEMSDMSNGSDDDEWTWESMRDTMSIYYSVSRVKVPDIPVKDVMVSDLVKAAYISGVSECALKMKRNKIDQIPIVNANQRFLGLLRDRNLMKAIIDSE</sequence>
<feature type="domain" description="CBS" evidence="5">
    <location>
        <begin position="131"/>
        <end position="187"/>
    </location>
</feature>
<organism evidence="6 7">
    <name type="scientific">Methanolobus profundi</name>
    <dbReference type="NCBI Taxonomy" id="487685"/>
    <lineage>
        <taxon>Archaea</taxon>
        <taxon>Methanobacteriati</taxon>
        <taxon>Methanobacteriota</taxon>
        <taxon>Stenosarchaea group</taxon>
        <taxon>Methanomicrobia</taxon>
        <taxon>Methanosarcinales</taxon>
        <taxon>Methanosarcinaceae</taxon>
        <taxon>Methanolobus</taxon>
    </lineage>
</organism>
<keyword evidence="1" id="KW-0028">Amino-acid biosynthesis</keyword>
<protein>
    <submittedName>
        <fullName evidence="6">Predicted transcriptional regulator, contains C-terminal CBS domains</fullName>
    </submittedName>
</protein>
<dbReference type="OrthoDB" id="85195at2157"/>